<protein>
    <submittedName>
        <fullName evidence="4">Short-chain dehydrogenase</fullName>
    </submittedName>
</protein>
<comment type="caution">
    <text evidence="4">The sequence shown here is derived from an EMBL/GenBank/DDBJ whole genome shotgun (WGS) entry which is preliminary data.</text>
</comment>
<comment type="similarity">
    <text evidence="1 3">Belongs to the short-chain dehydrogenases/reductases (SDR) family.</text>
</comment>
<dbReference type="InterPro" id="IPR036291">
    <property type="entry name" value="NAD(P)-bd_dom_sf"/>
</dbReference>
<dbReference type="OrthoDB" id="822355at2"/>
<dbReference type="SUPFAM" id="SSF51735">
    <property type="entry name" value="NAD(P)-binding Rossmann-fold domains"/>
    <property type="match status" value="1"/>
</dbReference>
<sequence length="269" mass="29642">MSDFRNRVVLITGGASGIGKIMGRLALDRGAAHLVIWDQDATALARTAAQWADAGPRLHTLAIDITNTTMLETACHALLQQLQRVDILINNAGIVAGKLFQDHTAADIDRTMQVNSLAMMQLTRLLLPGMMARGEGHICNIASAAGLIYNPKLSVYCASKWAVIGWSESLRLEMEMQRTGVRITTVAPYYINTGMFAGVRSLIPILEPAPTAGRIIRAIERNRIFLKMPGLVNLIPPVKGLLPIRWFDWLVGKVLRTHATMTYFTGRRE</sequence>
<organism evidence="4 5">
    <name type="scientific">Chitinophaga parva</name>
    <dbReference type="NCBI Taxonomy" id="2169414"/>
    <lineage>
        <taxon>Bacteria</taxon>
        <taxon>Pseudomonadati</taxon>
        <taxon>Bacteroidota</taxon>
        <taxon>Chitinophagia</taxon>
        <taxon>Chitinophagales</taxon>
        <taxon>Chitinophagaceae</taxon>
        <taxon>Chitinophaga</taxon>
    </lineage>
</organism>
<dbReference type="AlphaFoldDB" id="A0A2T7BC03"/>
<proteinExistence type="inferred from homology"/>
<dbReference type="PRINTS" id="PR00081">
    <property type="entry name" value="GDHRDH"/>
</dbReference>
<accession>A0A2T7BC03</accession>
<dbReference type="Pfam" id="PF00106">
    <property type="entry name" value="adh_short"/>
    <property type="match status" value="1"/>
</dbReference>
<evidence type="ECO:0000256" key="3">
    <source>
        <dbReference type="RuleBase" id="RU000363"/>
    </source>
</evidence>
<dbReference type="PANTHER" id="PTHR24322">
    <property type="entry name" value="PKSB"/>
    <property type="match status" value="1"/>
</dbReference>
<evidence type="ECO:0000313" key="4">
    <source>
        <dbReference type="EMBL" id="PUZ22618.1"/>
    </source>
</evidence>
<evidence type="ECO:0000313" key="5">
    <source>
        <dbReference type="Proteomes" id="UP000244450"/>
    </source>
</evidence>
<dbReference type="GO" id="GO:0016616">
    <property type="term" value="F:oxidoreductase activity, acting on the CH-OH group of donors, NAD or NADP as acceptor"/>
    <property type="evidence" value="ECO:0007669"/>
    <property type="project" value="TreeGrafter"/>
</dbReference>
<dbReference type="PROSITE" id="PS00061">
    <property type="entry name" value="ADH_SHORT"/>
    <property type="match status" value="1"/>
</dbReference>
<dbReference type="PANTHER" id="PTHR24322:SF736">
    <property type="entry name" value="RETINOL DEHYDROGENASE 10"/>
    <property type="match status" value="1"/>
</dbReference>
<keyword evidence="2" id="KW-0560">Oxidoreductase</keyword>
<evidence type="ECO:0000256" key="2">
    <source>
        <dbReference type="ARBA" id="ARBA00023002"/>
    </source>
</evidence>
<name>A0A2T7BC03_9BACT</name>
<dbReference type="InterPro" id="IPR002347">
    <property type="entry name" value="SDR_fam"/>
</dbReference>
<gene>
    <name evidence="4" type="ORF">DCC81_19480</name>
</gene>
<dbReference type="EMBL" id="QCYK01000003">
    <property type="protein sequence ID" value="PUZ22618.1"/>
    <property type="molecule type" value="Genomic_DNA"/>
</dbReference>
<dbReference type="Gene3D" id="3.40.50.720">
    <property type="entry name" value="NAD(P)-binding Rossmann-like Domain"/>
    <property type="match status" value="1"/>
</dbReference>
<dbReference type="RefSeq" id="WP_108688364.1">
    <property type="nucleotide sequence ID" value="NZ_QCYK01000003.1"/>
</dbReference>
<dbReference type="PRINTS" id="PR00080">
    <property type="entry name" value="SDRFAMILY"/>
</dbReference>
<dbReference type="InterPro" id="IPR020904">
    <property type="entry name" value="Sc_DH/Rdtase_CS"/>
</dbReference>
<evidence type="ECO:0000256" key="1">
    <source>
        <dbReference type="ARBA" id="ARBA00006484"/>
    </source>
</evidence>
<reference evidence="4 5" key="1">
    <citation type="submission" date="2018-04" db="EMBL/GenBank/DDBJ databases">
        <title>Chitinophaga fuyangensis sp. nov., isolated from soil in a chemical factory.</title>
        <authorList>
            <person name="Chen K."/>
        </authorList>
    </citation>
    <scope>NUCLEOTIDE SEQUENCE [LARGE SCALE GENOMIC DNA]</scope>
    <source>
        <strain evidence="4 5">LY-1</strain>
    </source>
</reference>
<keyword evidence="5" id="KW-1185">Reference proteome</keyword>
<dbReference type="Proteomes" id="UP000244450">
    <property type="component" value="Unassembled WGS sequence"/>
</dbReference>
<dbReference type="CDD" id="cd05339">
    <property type="entry name" value="17beta-HSDXI-like_SDR_c"/>
    <property type="match status" value="1"/>
</dbReference>